<feature type="transmembrane region" description="Helical" evidence="7">
    <location>
        <begin position="712"/>
        <end position="734"/>
    </location>
</feature>
<dbReference type="PANTHER" id="PTHR30572:SF4">
    <property type="entry name" value="ABC TRANSPORTER PERMEASE YTRF"/>
    <property type="match status" value="1"/>
</dbReference>
<dbReference type="OrthoDB" id="4362224at2"/>
<keyword evidence="2" id="KW-1003">Cell membrane</keyword>
<evidence type="ECO:0000256" key="3">
    <source>
        <dbReference type="ARBA" id="ARBA00022692"/>
    </source>
</evidence>
<comment type="caution">
    <text evidence="9">The sequence shown here is derived from an EMBL/GenBank/DDBJ whole genome shotgun (WGS) entry which is preliminary data.</text>
</comment>
<evidence type="ECO:0000256" key="5">
    <source>
        <dbReference type="ARBA" id="ARBA00023136"/>
    </source>
</evidence>
<proteinExistence type="inferred from homology"/>
<evidence type="ECO:0000256" key="2">
    <source>
        <dbReference type="ARBA" id="ARBA00022475"/>
    </source>
</evidence>
<dbReference type="Proteomes" id="UP000255355">
    <property type="component" value="Unassembled WGS sequence"/>
</dbReference>
<feature type="transmembrane region" description="Helical" evidence="7">
    <location>
        <begin position="754"/>
        <end position="783"/>
    </location>
</feature>
<keyword evidence="4 7" id="KW-1133">Transmembrane helix</keyword>
<evidence type="ECO:0000256" key="7">
    <source>
        <dbReference type="SAM" id="Phobius"/>
    </source>
</evidence>
<protein>
    <submittedName>
        <fullName evidence="9">Putative ABC transport system permease protein</fullName>
    </submittedName>
</protein>
<dbReference type="GO" id="GO:0022857">
    <property type="term" value="F:transmembrane transporter activity"/>
    <property type="evidence" value="ECO:0007669"/>
    <property type="project" value="TreeGrafter"/>
</dbReference>
<keyword evidence="10" id="KW-1185">Reference proteome</keyword>
<dbReference type="InterPro" id="IPR003838">
    <property type="entry name" value="ABC3_permease_C"/>
</dbReference>
<comment type="subcellular location">
    <subcellularLocation>
        <location evidence="1">Cell membrane</location>
        <topology evidence="1">Multi-pass membrane protein</topology>
    </subcellularLocation>
</comment>
<feature type="transmembrane region" description="Helical" evidence="7">
    <location>
        <begin position="30"/>
        <end position="53"/>
    </location>
</feature>
<feature type="transmembrane region" description="Helical" evidence="7">
    <location>
        <begin position="803"/>
        <end position="823"/>
    </location>
</feature>
<evidence type="ECO:0000256" key="6">
    <source>
        <dbReference type="ARBA" id="ARBA00038076"/>
    </source>
</evidence>
<reference evidence="9 10" key="1">
    <citation type="submission" date="2018-07" db="EMBL/GenBank/DDBJ databases">
        <title>Genomic Encyclopedia of Type Strains, Phase IV (KMG-IV): sequencing the most valuable type-strain genomes for metagenomic binning, comparative biology and taxonomic classification.</title>
        <authorList>
            <person name="Goeker M."/>
        </authorList>
    </citation>
    <scope>NUCLEOTIDE SEQUENCE [LARGE SCALE GENOMIC DNA]</scope>
    <source>
        <strain evidence="9 10">DSM 44952</strain>
    </source>
</reference>
<evidence type="ECO:0000313" key="10">
    <source>
        <dbReference type="Proteomes" id="UP000255355"/>
    </source>
</evidence>
<feature type="transmembrane region" description="Helical" evidence="7">
    <location>
        <begin position="348"/>
        <end position="372"/>
    </location>
</feature>
<feature type="transmembrane region" description="Helical" evidence="7">
    <location>
        <begin position="398"/>
        <end position="417"/>
    </location>
</feature>
<dbReference type="AlphaFoldDB" id="A0A370GHX1"/>
<accession>A0A370GHX1</accession>
<dbReference type="InterPro" id="IPR050250">
    <property type="entry name" value="Macrolide_Exporter_MacB"/>
</dbReference>
<feature type="transmembrane region" description="Helical" evidence="7">
    <location>
        <begin position="253"/>
        <end position="278"/>
    </location>
</feature>
<sequence length="837" mass="85450">MPSPTPVRARLDRWRVFSVRELLLHPGRTVAAVLVMAVSASFLVAVLAISGSLSGTVRQLADSVAGDAALEVSGITASGFDARLAEDVAAVPGVAAAVPMIRAQATTDSGPAMLIGTDASAAQLDSALRDAVDRQLAALVSAPNSVLTGPALNHPQGTSIRVGDGRVTVAGALAGASAGRINDGHYVLAPLPLAQRLTGRTGHLDAVLVTLRPGADPAAVRAGVTDVVAGRAVVGDPLQRTAQTGNGIRIVQYMTLMGATVAFVVAAFLIYTVMTMAVSRRRATLSMLRAIGGRRTTLVSNLLAESAVLGLIGGLLGAGLGVAMGMVAVSSLPTVLLQAVQARLEFFLPWYAVPLAVLASVATTTAAAAMAAHQIYKVSPVEALAPAEAASTTGIPRWLRFAGLAGAGALVAVAYAIRAVRPGELVASAAAFALFFGAGMALCLGLTEPIIAATAAVARLFRAPGELAATTVHRSRIRVWATLMTVFMAVAMTVTITGANRDLLTAARDSLAPLGQADLVVSTNPPGELPLGPRLPDSLAGQLARAPGVERVVEGQTAFAGIGDVKVLLVGLGAGTSDPLYHVVSEQVRSDLLAGRGVVLSRDLGTALHVGAGDVLPLQTPTGVRPVRVLELVSYLSVLTGTIGMDIGQMRSWFDLPGSTTMQIDAVPGTDPGALERAVRAAAPPDAHVYTGAQALEGVQGSVRQGGAVANALWVIVVLISAVALLNTLTLSVLERRREIGVLRAIGTTRRFALRMVLAEAAGIGLIGGLIGLGFGVAAQYFYDSVTPGILHFDVPYRPGPSAIGFAAAALLLSLLGSIPPAVRAGRIAIIEAIEVG</sequence>
<feature type="transmembrane region" description="Helical" evidence="7">
    <location>
        <begin position="429"/>
        <end position="458"/>
    </location>
</feature>
<feature type="transmembrane region" description="Helical" evidence="7">
    <location>
        <begin position="479"/>
        <end position="499"/>
    </location>
</feature>
<evidence type="ECO:0000256" key="4">
    <source>
        <dbReference type="ARBA" id="ARBA00022989"/>
    </source>
</evidence>
<dbReference type="EMBL" id="QQAZ01000024">
    <property type="protein sequence ID" value="RDI42789.1"/>
    <property type="molecule type" value="Genomic_DNA"/>
</dbReference>
<dbReference type="RefSeq" id="WP_068028090.1">
    <property type="nucleotide sequence ID" value="NZ_QQAZ01000024.1"/>
</dbReference>
<dbReference type="STRING" id="1210089.GCA_001613165_06329"/>
<dbReference type="Pfam" id="PF02687">
    <property type="entry name" value="FtsX"/>
    <property type="match status" value="2"/>
</dbReference>
<keyword evidence="5 7" id="KW-0472">Membrane</keyword>
<dbReference type="PANTHER" id="PTHR30572">
    <property type="entry name" value="MEMBRANE COMPONENT OF TRANSPORTER-RELATED"/>
    <property type="match status" value="1"/>
</dbReference>
<gene>
    <name evidence="9" type="ORF">DFR68_12452</name>
</gene>
<feature type="domain" description="ABC3 transporter permease C-terminal" evidence="8">
    <location>
        <begin position="259"/>
        <end position="380"/>
    </location>
</feature>
<feature type="transmembrane region" description="Helical" evidence="7">
    <location>
        <begin position="298"/>
        <end position="328"/>
    </location>
</feature>
<name>A0A370GHX1_9NOCA</name>
<evidence type="ECO:0000313" key="9">
    <source>
        <dbReference type="EMBL" id="RDI42789.1"/>
    </source>
</evidence>
<evidence type="ECO:0000256" key="1">
    <source>
        <dbReference type="ARBA" id="ARBA00004651"/>
    </source>
</evidence>
<organism evidence="9 10">
    <name type="scientific">Nocardia mexicana</name>
    <dbReference type="NCBI Taxonomy" id="279262"/>
    <lineage>
        <taxon>Bacteria</taxon>
        <taxon>Bacillati</taxon>
        <taxon>Actinomycetota</taxon>
        <taxon>Actinomycetes</taxon>
        <taxon>Mycobacteriales</taxon>
        <taxon>Nocardiaceae</taxon>
        <taxon>Nocardia</taxon>
    </lineage>
</organism>
<feature type="domain" description="ABC3 transporter permease C-terminal" evidence="8">
    <location>
        <begin position="714"/>
        <end position="828"/>
    </location>
</feature>
<keyword evidence="3 7" id="KW-0812">Transmembrane</keyword>
<dbReference type="GO" id="GO:0005886">
    <property type="term" value="C:plasma membrane"/>
    <property type="evidence" value="ECO:0007669"/>
    <property type="project" value="UniProtKB-SubCell"/>
</dbReference>
<comment type="similarity">
    <text evidence="6">Belongs to the ABC-4 integral membrane protein family.</text>
</comment>
<evidence type="ECO:0000259" key="8">
    <source>
        <dbReference type="Pfam" id="PF02687"/>
    </source>
</evidence>